<reference evidence="1" key="1">
    <citation type="submission" date="2020-09" db="EMBL/GenBank/DDBJ databases">
        <title>A novel bacterium of genus Bacillus, isolated from South China Sea.</title>
        <authorList>
            <person name="Huang H."/>
            <person name="Mo K."/>
            <person name="Hu Y."/>
        </authorList>
    </citation>
    <scope>NUCLEOTIDE SEQUENCE</scope>
    <source>
        <strain evidence="1">IB182487</strain>
    </source>
</reference>
<evidence type="ECO:0000313" key="1">
    <source>
        <dbReference type="EMBL" id="MBD1381619.1"/>
    </source>
</evidence>
<dbReference type="InterPro" id="IPR002838">
    <property type="entry name" value="AIM24"/>
</dbReference>
<evidence type="ECO:0000313" key="2">
    <source>
        <dbReference type="Proteomes" id="UP000626844"/>
    </source>
</evidence>
<protein>
    <submittedName>
        <fullName evidence="1">AIM24 family protein</fullName>
    </submittedName>
</protein>
<name>A0A926S239_9BACI</name>
<dbReference type="Pfam" id="PF01987">
    <property type="entry name" value="AIM24"/>
    <property type="match status" value="1"/>
</dbReference>
<dbReference type="InterPro" id="IPR016031">
    <property type="entry name" value="Trp_RNA-bd_attenuator-like_dom"/>
</dbReference>
<dbReference type="AlphaFoldDB" id="A0A926S239"/>
<accession>A0A926S239</accession>
<comment type="caution">
    <text evidence="1">The sequence shown here is derived from an EMBL/GenBank/DDBJ whole genome shotgun (WGS) entry which is preliminary data.</text>
</comment>
<keyword evidence="2" id="KW-1185">Reference proteome</keyword>
<sequence>MNRYSINEFIEKTKQEDKGEGLFELETPRMLEVNLQSQVWAKAGAMVSYRGQIKFEREGILDHGLGKLFKKALSGEGTSLMKAVGDGKLYLADQGKKISILQLTGDSIFVNGNDLLAFEPSISWDIKLMRRVAGMLSGGLFNIKLEGSGMVAITSHYEPLTLLVSESNPVYTDPNATVAWSGNLEPEFVTDVSLKTFLGRGSGESVQMKFSGNGFVVVQPYEEVYYSQSSQS</sequence>
<gene>
    <name evidence="1" type="ORF">IC621_15380</name>
</gene>
<dbReference type="InterPro" id="IPR036983">
    <property type="entry name" value="AIM24_sf"/>
</dbReference>
<proteinExistence type="predicted"/>
<dbReference type="RefSeq" id="WP_191159217.1">
    <property type="nucleotide sequence ID" value="NZ_JACXAI010000020.1"/>
</dbReference>
<dbReference type="EMBL" id="JACXAI010000020">
    <property type="protein sequence ID" value="MBD1381619.1"/>
    <property type="molecule type" value="Genomic_DNA"/>
</dbReference>
<dbReference type="SUPFAM" id="SSF51219">
    <property type="entry name" value="TRAP-like"/>
    <property type="match status" value="1"/>
</dbReference>
<dbReference type="Gene3D" id="3.60.160.10">
    <property type="entry name" value="Mitochondrial biogenesis AIM24"/>
    <property type="match status" value="1"/>
</dbReference>
<dbReference type="PANTHER" id="PTHR38074">
    <property type="entry name" value="ALTERED INHERITANCE OF MITOCHONDRIA PROTEIN 24, MITOCHONDRIAL"/>
    <property type="match status" value="1"/>
</dbReference>
<dbReference type="PANTHER" id="PTHR38074:SF1">
    <property type="entry name" value="ALTERED INHERITANCE OF MITOCHONDRIA PROTEIN 24, MITOCHONDRIAL"/>
    <property type="match status" value="1"/>
</dbReference>
<organism evidence="1 2">
    <name type="scientific">Metabacillus arenae</name>
    <dbReference type="NCBI Taxonomy" id="2771434"/>
    <lineage>
        <taxon>Bacteria</taxon>
        <taxon>Bacillati</taxon>
        <taxon>Bacillota</taxon>
        <taxon>Bacilli</taxon>
        <taxon>Bacillales</taxon>
        <taxon>Bacillaceae</taxon>
        <taxon>Metabacillus</taxon>
    </lineage>
</organism>
<dbReference type="Proteomes" id="UP000626844">
    <property type="component" value="Unassembled WGS sequence"/>
</dbReference>